<dbReference type="InterPro" id="IPR014718">
    <property type="entry name" value="GH-type_carb-bd"/>
</dbReference>
<dbReference type="EMBL" id="AP026866">
    <property type="protein sequence ID" value="BDS08725.1"/>
    <property type="molecule type" value="Genomic_DNA"/>
</dbReference>
<dbReference type="Gene3D" id="2.60.220.10">
    <property type="entry name" value="Polysaccharide lyase family 8-like, C-terminal"/>
    <property type="match status" value="1"/>
</dbReference>
<dbReference type="PANTHER" id="PTHR38481">
    <property type="entry name" value="HYALURONATE LYASE"/>
    <property type="match status" value="1"/>
</dbReference>
<dbReference type="InterPro" id="IPR011071">
    <property type="entry name" value="Lyase_8-like_C"/>
</dbReference>
<evidence type="ECO:0000259" key="4">
    <source>
        <dbReference type="Pfam" id="PF02884"/>
    </source>
</evidence>
<gene>
    <name evidence="5" type="ORF">NT6N_37650</name>
</gene>
<dbReference type="InterPro" id="IPR038970">
    <property type="entry name" value="Lyase_8"/>
</dbReference>
<feature type="region of interest" description="Disordered" evidence="2">
    <location>
        <begin position="1451"/>
        <end position="1474"/>
    </location>
</feature>
<dbReference type="Pfam" id="PF02884">
    <property type="entry name" value="Lyase_8_C"/>
    <property type="match status" value="1"/>
</dbReference>
<protein>
    <recommendedName>
        <fullName evidence="6">Heparinase II/III-like protein</fullName>
    </recommendedName>
</protein>
<evidence type="ECO:0008006" key="6">
    <source>
        <dbReference type="Google" id="ProtNLM"/>
    </source>
</evidence>
<dbReference type="KEGG" id="osu:NT6N_37650"/>
<evidence type="ECO:0000256" key="1">
    <source>
        <dbReference type="ARBA" id="ARBA00023239"/>
    </source>
</evidence>
<feature type="domain" description="Polysaccharide lyase family 8 central" evidence="3">
    <location>
        <begin position="1033"/>
        <end position="1338"/>
    </location>
</feature>
<evidence type="ECO:0000256" key="2">
    <source>
        <dbReference type="SAM" id="MobiDB-lite"/>
    </source>
</evidence>
<accession>A0AAT9FRR6</accession>
<dbReference type="SUPFAM" id="SSF49863">
    <property type="entry name" value="Hyaluronate lyase-like, C-terminal domain"/>
    <property type="match status" value="1"/>
</dbReference>
<dbReference type="InterPro" id="IPR011013">
    <property type="entry name" value="Gal_mutarotase_sf_dom"/>
</dbReference>
<dbReference type="GO" id="GO:0005576">
    <property type="term" value="C:extracellular region"/>
    <property type="evidence" value="ECO:0007669"/>
    <property type="project" value="InterPro"/>
</dbReference>
<dbReference type="PANTHER" id="PTHR38481:SF1">
    <property type="entry name" value="HYALURONATE LYASE"/>
    <property type="match status" value="1"/>
</dbReference>
<dbReference type="GO" id="GO:0005975">
    <property type="term" value="P:carbohydrate metabolic process"/>
    <property type="evidence" value="ECO:0007669"/>
    <property type="project" value="InterPro"/>
</dbReference>
<organism evidence="5">
    <name type="scientific">Oceaniferula spumae</name>
    <dbReference type="NCBI Taxonomy" id="2979115"/>
    <lineage>
        <taxon>Bacteria</taxon>
        <taxon>Pseudomonadati</taxon>
        <taxon>Verrucomicrobiota</taxon>
        <taxon>Verrucomicrobiia</taxon>
        <taxon>Verrucomicrobiales</taxon>
        <taxon>Verrucomicrobiaceae</taxon>
        <taxon>Oceaniferula</taxon>
    </lineage>
</organism>
<dbReference type="Gene3D" id="2.70.98.10">
    <property type="match status" value="1"/>
</dbReference>
<keyword evidence="1" id="KW-0456">Lyase</keyword>
<reference evidence="5" key="1">
    <citation type="submission" date="2024-07" db="EMBL/GenBank/DDBJ databases">
        <title>Complete genome sequence of Verrucomicrobiaceae bacterium NT6N.</title>
        <authorList>
            <person name="Huang C."/>
            <person name="Takami H."/>
            <person name="Hamasaki K."/>
        </authorList>
    </citation>
    <scope>NUCLEOTIDE SEQUENCE</scope>
    <source>
        <strain evidence="5">NT6N</strain>
    </source>
</reference>
<dbReference type="GO" id="GO:0016829">
    <property type="term" value="F:lyase activity"/>
    <property type="evidence" value="ECO:0007669"/>
    <property type="project" value="UniProtKB-KW"/>
</dbReference>
<sequence>MKFLKLLILIALLLAGYFLYPYLPFGKPASGSEATEESLRPIPPALELDDESSIQQLPSPILQGGGPIRITKALEGAAEKVITDDSQRPWVTLGSSKLAKPVSLDKNHTYLVISAPEQGKWFGLVGKGSRNWNNFVQFTHAKDGRIIFRSENRAGAVSTATLKPDQAPAADTPWLIEFHPENGRSNIFINGSPVGSINAAVDFWHFGYGYPGVARLTGPLGELRSYEALASEQSVEIRQRLMAWWGISQDNAFSNNHRQSPAKISANQRTATSGELTLQATSADADIWIGSNESSLPVIDSLPAGYTSSYGREWHLTSKPDTQSTGHFSFQQEDTLSTDFLGKNGFYALLHRENENNNWREVAATSATEKGVISFPAIALTSGIYRLAIAQGEPYQQNPGRIAINGKTIGDTITVQAGDHLQLQSTGALSGQNLVLTETQTGAMWFDGPAEKLDLSLFALRTRTSTFRAHFSTAKGAISGDHTFTINMADSTLYPGLLAQIIRRDNWDAIDATQPPKIPAITWPENFPRAHKDYPAFRTAESIKTPPLDDVTKPWWTAPNYFHIPLPNLTIATTPETIIARKAYHQYPLGDISKHYPVHIQISGKILLGKPGKTHFRLNSNLPGKLTIADQPTTDLSKEIILSTDTPTNAPITLTFANSTELPQLECTFEWKRPGDSEFTPVPGSALVHTVDPNRENALAAITNNFAHRKAKITHFKDDSTAITLLDTLYPADSTTPDANALTKLIENRDMVHKVIIPIADAFLGGRTLHGSPRAAQAVFDLIAARSQFIRENRDQLKVSGFGKTDGGNMRFYEQLRSFLALCENHPLYQTRSLNIRAELSQYAIATCLSRSFFSESHHGANDGYSDDHNLMINFWRAASCLDNPYAWDAAACLQDSQFRFAKGTQESLSSDGLFTFHNVNGRQLHPLGYGTSWYNRVVRRPANASPWEFTPEQYRRLAQYLLAIEWIYYKGTYCWGANGRHNHHRGTANWLASAAANLLKRPEETMHPQTRSELQALHDRVKANADNSIQGHRFFYRSLFTVHRHQDFYIDVKMTSPCVGGIESFAGQIPWNMSFGDGVTTFMRTGDEFKTIHPHNGPNAAYGIAAGYYGKRKSGQLHNFADPPLWLFRALPGTTKLDFETYRPDRYRRGRGTTAGGVSDGTLGHSAFTFDYIHHGAKAHKFYAFTDDGLAVLNTGITATREKTPEDTTVRSNINQCDWKSDIRIIAQDGKITTISLSSDKHDITLPLNQRYWIEQNGIGYLILPTGAEAGPNKPGTLRLQALTRTPYTPVPGLKYTDEHKEMIRKAVKPGYQGKIFHLWIDHGRQVKDASCAYFVCMRADKVDATTWLKSPPITVLSNTESIQALTDTRDHTTHAFFRQPGELKSTPGELLIKSETPAAIMWRPATKSITVQDPRAACTSNPKEMTDAIKLTLGAGLGESQITNHQLQINLPGTNDPDDRFRGRPVTQKIHP</sequence>
<dbReference type="InterPro" id="IPR003159">
    <property type="entry name" value="Lyase_8_central_dom"/>
</dbReference>
<proteinExistence type="predicted"/>
<dbReference type="GO" id="GO:0030246">
    <property type="term" value="F:carbohydrate binding"/>
    <property type="evidence" value="ECO:0007669"/>
    <property type="project" value="InterPro"/>
</dbReference>
<feature type="domain" description="Polysaccharide lyase family 8 C-terminal" evidence="4">
    <location>
        <begin position="1356"/>
        <end position="1417"/>
    </location>
</feature>
<evidence type="ECO:0000313" key="5">
    <source>
        <dbReference type="EMBL" id="BDS08725.1"/>
    </source>
</evidence>
<dbReference type="SUPFAM" id="SSF74650">
    <property type="entry name" value="Galactose mutarotase-like"/>
    <property type="match status" value="1"/>
</dbReference>
<dbReference type="Pfam" id="PF02278">
    <property type="entry name" value="Lyase_8"/>
    <property type="match status" value="1"/>
</dbReference>
<dbReference type="InterPro" id="IPR004103">
    <property type="entry name" value="Lyase_8_C"/>
</dbReference>
<name>A0AAT9FRR6_9BACT</name>
<evidence type="ECO:0000259" key="3">
    <source>
        <dbReference type="Pfam" id="PF02278"/>
    </source>
</evidence>